<evidence type="ECO:0000259" key="1">
    <source>
        <dbReference type="Pfam" id="PF06054"/>
    </source>
</evidence>
<reference evidence="4 5" key="1">
    <citation type="submission" date="2018-09" db="EMBL/GenBank/DDBJ databases">
        <title>Genomic Encyclopedia of Archaeal and Bacterial Type Strains, Phase II (KMG-II): from individual species to whole genera.</title>
        <authorList>
            <person name="Goeker M."/>
        </authorList>
    </citation>
    <scope>NUCLEOTIDE SEQUENCE [LARGE SCALE GENOMIC DNA]</scope>
    <source>
        <strain evidence="4 5">DSM 17008</strain>
    </source>
</reference>
<evidence type="ECO:0000259" key="2">
    <source>
        <dbReference type="Pfam" id="PF25164"/>
    </source>
</evidence>
<comment type="caution">
    <text evidence="4">The sequence shown here is derived from an EMBL/GenBank/DDBJ whole genome shotgun (WGS) entry which is preliminary data.</text>
</comment>
<feature type="domain" description="Competence protein CoiA nuclease-like" evidence="1">
    <location>
        <begin position="63"/>
        <end position="207"/>
    </location>
</feature>
<dbReference type="InterPro" id="IPR057253">
    <property type="entry name" value="CoiA-like_N"/>
</dbReference>
<keyword evidence="5" id="KW-1185">Reference proteome</keyword>
<dbReference type="EMBL" id="RAPK01000007">
    <property type="protein sequence ID" value="RKD75584.1"/>
    <property type="molecule type" value="Genomic_DNA"/>
</dbReference>
<gene>
    <name evidence="4" type="ORF">ATL39_1285</name>
</gene>
<evidence type="ECO:0000313" key="4">
    <source>
        <dbReference type="EMBL" id="RKD75584.1"/>
    </source>
</evidence>
<dbReference type="InterPro" id="IPR021176">
    <property type="entry name" value="Competence-induced_CoiA"/>
</dbReference>
<organism evidence="4 5">
    <name type="scientific">Sinobaca qinghaiensis</name>
    <dbReference type="NCBI Taxonomy" id="342944"/>
    <lineage>
        <taxon>Bacteria</taxon>
        <taxon>Bacillati</taxon>
        <taxon>Bacillota</taxon>
        <taxon>Bacilli</taxon>
        <taxon>Bacillales</taxon>
        <taxon>Sporolactobacillaceae</taxon>
        <taxon>Sinobaca</taxon>
    </lineage>
</organism>
<dbReference type="PIRSF" id="PIRSF007487">
    <property type="entry name" value="Competence-induced_CoiA_bac"/>
    <property type="match status" value="1"/>
</dbReference>
<protein>
    <submittedName>
        <fullName evidence="4">Competence CoiA-like predicted nuclease</fullName>
    </submittedName>
</protein>
<proteinExistence type="predicted"/>
<dbReference type="Pfam" id="PF06054">
    <property type="entry name" value="CoiA_nuc"/>
    <property type="match status" value="1"/>
</dbReference>
<sequence>MFIAINESGESISLLQPHPAEALKGCFRCDVCKEPVVLKKGTRKKWHFAHRADSKCRTGGKTESDLHMTGKKLLFQWVNQSYETEMEKFIPLINRKADVLVTINKQKYALEFQCAAITEKEILKRTQDYLSCGIRPIWIFCTKNIRVRETGKLSIHAFEWTALRESPDRRSRFLVYLDPYAETLSMFSPSLHQLKKQHLTDISIWNSSINNIIQGVQSGEKTKLNSAGWLKFKEQWRFKPQPWIGKKDATFLKEHMLKKQSDVAFFPAEAGWPVFGYEYFLTPVYIWQSCILLEFLPSVFYSRGGFALEDMIGWVKQKITGKTFRVRFFPQIKQPLRTAVLNYLFLLVRFDCLSYHQPSRTFLINKLPQAAPSLVDGYNKDREYSFQLR</sequence>
<dbReference type="Pfam" id="PF25166">
    <property type="entry name" value="CoiA_C"/>
    <property type="match status" value="1"/>
</dbReference>
<name>A0A419V6G7_9BACL</name>
<accession>A0A419V6G7</accession>
<dbReference type="InterPro" id="IPR010330">
    <property type="entry name" value="CoiA_nuc"/>
</dbReference>
<dbReference type="Pfam" id="PF25164">
    <property type="entry name" value="CoiA_N"/>
    <property type="match status" value="1"/>
</dbReference>
<evidence type="ECO:0000313" key="5">
    <source>
        <dbReference type="Proteomes" id="UP000285120"/>
    </source>
</evidence>
<evidence type="ECO:0000259" key="3">
    <source>
        <dbReference type="Pfam" id="PF25166"/>
    </source>
</evidence>
<dbReference type="Proteomes" id="UP000285120">
    <property type="component" value="Unassembled WGS sequence"/>
</dbReference>
<dbReference type="RefSeq" id="WP_170146853.1">
    <property type="nucleotide sequence ID" value="NZ_RAPK01000007.1"/>
</dbReference>
<feature type="domain" description="Competence protein CoiA-like N-terminal" evidence="2">
    <location>
        <begin position="25"/>
        <end position="57"/>
    </location>
</feature>
<dbReference type="InterPro" id="IPR057252">
    <property type="entry name" value="CoiA_C"/>
</dbReference>
<dbReference type="AlphaFoldDB" id="A0A419V6G7"/>
<feature type="domain" description="Competence protein CoiA C-terminal" evidence="3">
    <location>
        <begin position="225"/>
        <end position="357"/>
    </location>
</feature>